<name>A0ACB9W2Q3_CHAAC</name>
<dbReference type="Proteomes" id="UP001057452">
    <property type="component" value="Chromosome 20"/>
</dbReference>
<sequence>GRDEERASRGDEREEPGSFSPSMTFRLMRPRRASYFLNLCPHALRYVSSSAHIKYAGLEETRCLLTPTEDRQEGEINKIKESPHVFWNFKASAQNCAPQRPSHMLNLQQ</sequence>
<evidence type="ECO:0000313" key="2">
    <source>
        <dbReference type="Proteomes" id="UP001057452"/>
    </source>
</evidence>
<dbReference type="EMBL" id="CM043804">
    <property type="protein sequence ID" value="KAI4806772.1"/>
    <property type="molecule type" value="Genomic_DNA"/>
</dbReference>
<accession>A0ACB9W2Q3</accession>
<proteinExistence type="predicted"/>
<comment type="caution">
    <text evidence="1">The sequence shown here is derived from an EMBL/GenBank/DDBJ whole genome shotgun (WGS) entry which is preliminary data.</text>
</comment>
<evidence type="ECO:0000313" key="1">
    <source>
        <dbReference type="EMBL" id="KAI4806772.1"/>
    </source>
</evidence>
<feature type="non-terminal residue" evidence="1">
    <location>
        <position position="1"/>
    </location>
</feature>
<organism evidence="1 2">
    <name type="scientific">Chaenocephalus aceratus</name>
    <name type="common">Blackfin icefish</name>
    <name type="synonym">Chaenichthys aceratus</name>
    <dbReference type="NCBI Taxonomy" id="36190"/>
    <lineage>
        <taxon>Eukaryota</taxon>
        <taxon>Metazoa</taxon>
        <taxon>Chordata</taxon>
        <taxon>Craniata</taxon>
        <taxon>Vertebrata</taxon>
        <taxon>Euteleostomi</taxon>
        <taxon>Actinopterygii</taxon>
        <taxon>Neopterygii</taxon>
        <taxon>Teleostei</taxon>
        <taxon>Neoteleostei</taxon>
        <taxon>Acanthomorphata</taxon>
        <taxon>Eupercaria</taxon>
        <taxon>Perciformes</taxon>
        <taxon>Notothenioidei</taxon>
        <taxon>Channichthyidae</taxon>
        <taxon>Chaenocephalus</taxon>
    </lineage>
</organism>
<reference evidence="1" key="1">
    <citation type="submission" date="2022-05" db="EMBL/GenBank/DDBJ databases">
        <title>Chromosome-level genome of Chaenocephalus aceratus.</title>
        <authorList>
            <person name="Park H."/>
        </authorList>
    </citation>
    <scope>NUCLEOTIDE SEQUENCE</scope>
    <source>
        <strain evidence="1">KU_202001</strain>
    </source>
</reference>
<gene>
    <name evidence="1" type="ORF">KUCAC02_017571</name>
</gene>
<protein>
    <submittedName>
        <fullName evidence="1">Uncharacterized protein</fullName>
    </submittedName>
</protein>
<keyword evidence="2" id="KW-1185">Reference proteome</keyword>
<feature type="non-terminal residue" evidence="1">
    <location>
        <position position="109"/>
    </location>
</feature>